<dbReference type="InterPro" id="IPR036864">
    <property type="entry name" value="Zn2-C6_fun-type_DNA-bd_sf"/>
</dbReference>
<dbReference type="InterPro" id="IPR001138">
    <property type="entry name" value="Zn2Cys6_DnaBD"/>
</dbReference>
<dbReference type="CDD" id="cd00067">
    <property type="entry name" value="GAL4"/>
    <property type="match status" value="1"/>
</dbReference>
<dbReference type="SMART" id="SM00066">
    <property type="entry name" value="GAL4"/>
    <property type="match status" value="1"/>
</dbReference>
<feature type="domain" description="Zn(2)-C6 fungal-type" evidence="8">
    <location>
        <begin position="21"/>
        <end position="51"/>
    </location>
</feature>
<evidence type="ECO:0000259" key="8">
    <source>
        <dbReference type="PROSITE" id="PS50048"/>
    </source>
</evidence>
<dbReference type="InterPro" id="IPR007219">
    <property type="entry name" value="XnlR_reg_dom"/>
</dbReference>
<dbReference type="PANTHER" id="PTHR47782">
    <property type="entry name" value="ZN(II)2CYS6 TRANSCRIPTION FACTOR (EUROFUNG)-RELATED"/>
    <property type="match status" value="1"/>
</dbReference>
<dbReference type="PROSITE" id="PS50048">
    <property type="entry name" value="ZN2_CY6_FUNGAL_2"/>
    <property type="match status" value="1"/>
</dbReference>
<comment type="caution">
    <text evidence="9">The sequence shown here is derived from an EMBL/GenBank/DDBJ whole genome shotgun (WGS) entry which is preliminary data.</text>
</comment>
<dbReference type="PROSITE" id="PS00463">
    <property type="entry name" value="ZN2_CY6_FUNGAL_1"/>
    <property type="match status" value="1"/>
</dbReference>
<gene>
    <name evidence="9" type="ORF">BJX66DRAFT_343475</name>
</gene>
<dbReference type="PANTHER" id="PTHR47782:SF12">
    <property type="entry name" value="ZN(II)2CYS6 TRANSCRIPTION FACTOR (EUROFUNG)"/>
    <property type="match status" value="1"/>
</dbReference>
<dbReference type="Pfam" id="PF00172">
    <property type="entry name" value="Zn_clus"/>
    <property type="match status" value="1"/>
</dbReference>
<reference evidence="9 10" key="1">
    <citation type="submission" date="2024-07" db="EMBL/GenBank/DDBJ databases">
        <title>Section-level genome sequencing and comparative genomics of Aspergillus sections Usti and Cavernicolus.</title>
        <authorList>
            <consortium name="Lawrence Berkeley National Laboratory"/>
            <person name="Nybo J.L."/>
            <person name="Vesth T.C."/>
            <person name="Theobald S."/>
            <person name="Frisvad J.C."/>
            <person name="Larsen T.O."/>
            <person name="Kjaerboelling I."/>
            <person name="Rothschild-Mancinelli K."/>
            <person name="Lyhne E.K."/>
            <person name="Kogle M.E."/>
            <person name="Barry K."/>
            <person name="Clum A."/>
            <person name="Na H."/>
            <person name="Ledsgaard L."/>
            <person name="Lin J."/>
            <person name="Lipzen A."/>
            <person name="Kuo A."/>
            <person name="Riley R."/>
            <person name="Mondo S."/>
            <person name="Labutti K."/>
            <person name="Haridas S."/>
            <person name="Pangalinan J."/>
            <person name="Salamov A.A."/>
            <person name="Simmons B.A."/>
            <person name="Magnuson J.K."/>
            <person name="Chen J."/>
            <person name="Drula E."/>
            <person name="Henrissat B."/>
            <person name="Wiebenga A."/>
            <person name="Lubbers R.J."/>
            <person name="Gomes A.C."/>
            <person name="Makela M.R."/>
            <person name="Stajich J."/>
            <person name="Grigoriev I.V."/>
            <person name="Mortensen U.H."/>
            <person name="De Vries R.P."/>
            <person name="Baker S.E."/>
            <person name="Andersen M.R."/>
        </authorList>
    </citation>
    <scope>NUCLEOTIDE SEQUENCE [LARGE SCALE GENOMIC DNA]</scope>
    <source>
        <strain evidence="9 10">CBS 209.92</strain>
    </source>
</reference>
<dbReference type="EMBL" id="JBFTWV010000158">
    <property type="protein sequence ID" value="KAL2785028.1"/>
    <property type="molecule type" value="Genomic_DNA"/>
</dbReference>
<comment type="subcellular location">
    <subcellularLocation>
        <location evidence="1">Nucleus</location>
    </subcellularLocation>
</comment>
<keyword evidence="2" id="KW-0479">Metal-binding</keyword>
<keyword evidence="3" id="KW-0862">Zinc</keyword>
<dbReference type="Pfam" id="PF04082">
    <property type="entry name" value="Fungal_trans"/>
    <property type="match status" value="1"/>
</dbReference>
<organism evidence="9 10">
    <name type="scientific">Aspergillus keveii</name>
    <dbReference type="NCBI Taxonomy" id="714993"/>
    <lineage>
        <taxon>Eukaryota</taxon>
        <taxon>Fungi</taxon>
        <taxon>Dikarya</taxon>
        <taxon>Ascomycota</taxon>
        <taxon>Pezizomycotina</taxon>
        <taxon>Eurotiomycetes</taxon>
        <taxon>Eurotiomycetidae</taxon>
        <taxon>Eurotiales</taxon>
        <taxon>Aspergillaceae</taxon>
        <taxon>Aspergillus</taxon>
        <taxon>Aspergillus subgen. Nidulantes</taxon>
    </lineage>
</organism>
<keyword evidence="7" id="KW-0539">Nucleus</keyword>
<accession>A0ABR4FP57</accession>
<evidence type="ECO:0000256" key="3">
    <source>
        <dbReference type="ARBA" id="ARBA00022833"/>
    </source>
</evidence>
<keyword evidence="5" id="KW-0238">DNA-binding</keyword>
<keyword evidence="10" id="KW-1185">Reference proteome</keyword>
<sequence>MDISGSPSRNFLDELLASLPACRRCRQNKRRCDPDLPSCHNCSKAAVECIFYDHVREGDVSRSYIASLLRELQDAQPAESANHPAGRTSAPNTYRYIGPRACLTYNTYSHAWPAYSAHQPLCEAEPPVIRWEKGPGITPEIHKFLIDQYLSKVDCIYPFLDLAASPFTLPSHTYASSSWEQFMLLLVYATACHCVNHDGYRTLADGCHERAIKHLDQATADGTVASLQAILLLTVYSFFQPQQANTSQLIGFAARLAMDIEQHGDEEQQAMVQRIYPAIFSLENKFVTALDRPSLLPEPTGPLTFDIASPSDFVCSLHRIQSRFRNADHSAATLLRQSVPIDSSSWHPSEHSAHPNVLAVVYESFMLVDPNLTLACGLLSCYVQARYRPTFLTSHWAYKAGAFVFGIPSNPSAIDSTLLAQAFSDCTVVLERCSQRWPSSKLLKRAIGTFLHGDAAGNPARVH</sequence>
<evidence type="ECO:0000256" key="2">
    <source>
        <dbReference type="ARBA" id="ARBA00022723"/>
    </source>
</evidence>
<evidence type="ECO:0000313" key="9">
    <source>
        <dbReference type="EMBL" id="KAL2785028.1"/>
    </source>
</evidence>
<evidence type="ECO:0000256" key="7">
    <source>
        <dbReference type="ARBA" id="ARBA00023242"/>
    </source>
</evidence>
<keyword evidence="6" id="KW-0804">Transcription</keyword>
<evidence type="ECO:0000256" key="1">
    <source>
        <dbReference type="ARBA" id="ARBA00004123"/>
    </source>
</evidence>
<dbReference type="SUPFAM" id="SSF57701">
    <property type="entry name" value="Zn2/Cys6 DNA-binding domain"/>
    <property type="match status" value="1"/>
</dbReference>
<evidence type="ECO:0000256" key="4">
    <source>
        <dbReference type="ARBA" id="ARBA00023015"/>
    </source>
</evidence>
<evidence type="ECO:0000256" key="6">
    <source>
        <dbReference type="ARBA" id="ARBA00023163"/>
    </source>
</evidence>
<name>A0ABR4FP57_9EURO</name>
<dbReference type="InterPro" id="IPR052202">
    <property type="entry name" value="Yeast_MetPath_Reg"/>
</dbReference>
<evidence type="ECO:0000256" key="5">
    <source>
        <dbReference type="ARBA" id="ARBA00023125"/>
    </source>
</evidence>
<dbReference type="CDD" id="cd12148">
    <property type="entry name" value="fungal_TF_MHR"/>
    <property type="match status" value="1"/>
</dbReference>
<protein>
    <recommendedName>
        <fullName evidence="8">Zn(2)-C6 fungal-type domain-containing protein</fullName>
    </recommendedName>
</protein>
<keyword evidence="4" id="KW-0805">Transcription regulation</keyword>
<dbReference type="Gene3D" id="4.10.240.10">
    <property type="entry name" value="Zn(2)-C6 fungal-type DNA-binding domain"/>
    <property type="match status" value="1"/>
</dbReference>
<dbReference type="Proteomes" id="UP001610563">
    <property type="component" value="Unassembled WGS sequence"/>
</dbReference>
<proteinExistence type="predicted"/>
<evidence type="ECO:0000313" key="10">
    <source>
        <dbReference type="Proteomes" id="UP001610563"/>
    </source>
</evidence>